<keyword evidence="1" id="KW-0460">Magnesium</keyword>
<keyword evidence="1" id="KW-0547">Nucleotide-binding</keyword>
<organism evidence="3 4">
    <name type="scientific">Gordonia bronchialis (strain ATCC 25592 / DSM 43247 / BCRC 13721 / JCM 3198 / KCTC 3076 / NBRC 16047 / NCTC 10667)</name>
    <name type="common">Rhodococcus bronchialis</name>
    <dbReference type="NCBI Taxonomy" id="526226"/>
    <lineage>
        <taxon>Bacteria</taxon>
        <taxon>Bacillati</taxon>
        <taxon>Actinomycetota</taxon>
        <taxon>Actinomycetes</taxon>
        <taxon>Mycobacteriales</taxon>
        <taxon>Gordoniaceae</taxon>
        <taxon>Gordonia</taxon>
    </lineage>
</organism>
<dbReference type="Pfam" id="PF13500">
    <property type="entry name" value="AAA_26"/>
    <property type="match status" value="1"/>
</dbReference>
<dbReference type="InterPro" id="IPR004472">
    <property type="entry name" value="DTB_synth_BioD"/>
</dbReference>
<proteinExistence type="inferred from homology"/>
<dbReference type="STRING" id="526226.Gbro_2973"/>
<dbReference type="Proteomes" id="UP000001219">
    <property type="component" value="Chromosome"/>
</dbReference>
<accession>D0LA16</accession>
<dbReference type="GO" id="GO:0004141">
    <property type="term" value="F:dethiobiotin synthase activity"/>
    <property type="evidence" value="ECO:0007669"/>
    <property type="project" value="UniProtKB-UniRule"/>
</dbReference>
<comment type="pathway">
    <text evidence="1">Cofactor biosynthesis; biotin biosynthesis; biotin from 7,8-diaminononanoate: step 1/2.</text>
</comment>
<dbReference type="NCBIfam" id="TIGR00347">
    <property type="entry name" value="bioD"/>
    <property type="match status" value="1"/>
</dbReference>
<dbReference type="SUPFAM" id="SSF52540">
    <property type="entry name" value="P-loop containing nucleoside triphosphate hydrolases"/>
    <property type="match status" value="1"/>
</dbReference>
<name>D0LA16_GORB4</name>
<comment type="caution">
    <text evidence="1">Lacks conserved residue(s) required for the propagation of feature annotation.</text>
</comment>
<evidence type="ECO:0000256" key="2">
    <source>
        <dbReference type="SAM" id="MobiDB-lite"/>
    </source>
</evidence>
<comment type="function">
    <text evidence="1">Catalyzes a mechanistically unusual reaction, the ATP-dependent insertion of CO2 between the N7 and N8 nitrogen atoms of 7,8-diaminopelargonic acid (DAPA, also called 7,8-diammoniononanoate) to form a ureido ring.</text>
</comment>
<feature type="binding site" evidence="1">
    <location>
        <begin position="14"/>
        <end position="19"/>
    </location>
    <ligand>
        <name>ATP</name>
        <dbReference type="ChEBI" id="CHEBI:30616"/>
    </ligand>
</feature>
<dbReference type="GO" id="GO:0005829">
    <property type="term" value="C:cytosol"/>
    <property type="evidence" value="ECO:0007669"/>
    <property type="project" value="TreeGrafter"/>
</dbReference>
<feature type="region of interest" description="Disordered" evidence="2">
    <location>
        <begin position="230"/>
        <end position="272"/>
    </location>
</feature>
<dbReference type="OrthoDB" id="9802610at2"/>
<dbReference type="EC" id="6.3.3.3" evidence="1"/>
<dbReference type="EMBL" id="CP001802">
    <property type="protein sequence ID" value="ACY22181.1"/>
    <property type="molecule type" value="Genomic_DNA"/>
</dbReference>
<feature type="binding site" evidence="1">
    <location>
        <position position="18"/>
    </location>
    <ligand>
        <name>Mg(2+)</name>
        <dbReference type="ChEBI" id="CHEBI:18420"/>
    </ligand>
</feature>
<feature type="binding site" evidence="1">
    <location>
        <begin position="111"/>
        <end position="114"/>
    </location>
    <ligand>
        <name>ATP</name>
        <dbReference type="ChEBI" id="CHEBI:30616"/>
    </ligand>
</feature>
<keyword evidence="1" id="KW-0963">Cytoplasm</keyword>
<reference evidence="4" key="1">
    <citation type="submission" date="2009-10" db="EMBL/GenBank/DDBJ databases">
        <title>The complete chromosome of Gordonia bronchialis DSM 43247.</title>
        <authorList>
            <consortium name="US DOE Joint Genome Institute (JGI-PGF)"/>
            <person name="Lucas S."/>
            <person name="Copeland A."/>
            <person name="Lapidus A."/>
            <person name="Glavina del Rio T."/>
            <person name="Dalin E."/>
            <person name="Tice H."/>
            <person name="Bruce D."/>
            <person name="Goodwin L."/>
            <person name="Pitluck S."/>
            <person name="Kyrpides N."/>
            <person name="Mavromatis K."/>
            <person name="Ivanova N."/>
            <person name="Ovchinnikova G."/>
            <person name="Saunders E."/>
            <person name="Brettin T."/>
            <person name="Detter J.C."/>
            <person name="Han C."/>
            <person name="Larimer F."/>
            <person name="Land M."/>
            <person name="Hauser L."/>
            <person name="Markowitz V."/>
            <person name="Cheng J.-F."/>
            <person name="Hugenholtz P."/>
            <person name="Woyke T."/>
            <person name="Wu D."/>
            <person name="Jando M."/>
            <person name="Schneider S."/>
            <person name="Goeker M."/>
            <person name="Klenk H.-P."/>
            <person name="Eisen J.A."/>
        </authorList>
    </citation>
    <scope>NUCLEOTIDE SEQUENCE [LARGE SCALE GENOMIC DNA]</scope>
    <source>
        <strain evidence="4">ATCC 25592 / DSM 43247 / BCRC 13721 / JCM 3198 / KCTC 3076 / NBRC 16047 / NCTC 10667</strain>
    </source>
</reference>
<dbReference type="Gene3D" id="3.40.50.300">
    <property type="entry name" value="P-loop containing nucleotide triphosphate hydrolases"/>
    <property type="match status" value="1"/>
</dbReference>
<dbReference type="CDD" id="cd03109">
    <property type="entry name" value="DTBS"/>
    <property type="match status" value="1"/>
</dbReference>
<keyword evidence="1" id="KW-0093">Biotin biosynthesis</keyword>
<dbReference type="InterPro" id="IPR027417">
    <property type="entry name" value="P-loop_NTPase"/>
</dbReference>
<feature type="binding site" evidence="1">
    <location>
        <position position="54"/>
    </location>
    <ligand>
        <name>ATP</name>
        <dbReference type="ChEBI" id="CHEBI:30616"/>
    </ligand>
</feature>
<dbReference type="eggNOG" id="COG0132">
    <property type="taxonomic scope" value="Bacteria"/>
</dbReference>
<feature type="compositionally biased region" description="Polar residues" evidence="2">
    <location>
        <begin position="245"/>
        <end position="272"/>
    </location>
</feature>
<dbReference type="HAMAP" id="MF_00336">
    <property type="entry name" value="BioD"/>
    <property type="match status" value="1"/>
</dbReference>
<dbReference type="RefSeq" id="WP_012834697.1">
    <property type="nucleotide sequence ID" value="NC_013441.1"/>
</dbReference>
<feature type="binding site" evidence="1">
    <location>
        <begin position="171"/>
        <end position="172"/>
    </location>
    <ligand>
        <name>ATP</name>
        <dbReference type="ChEBI" id="CHEBI:30616"/>
    </ligand>
</feature>
<dbReference type="GO" id="GO:0009102">
    <property type="term" value="P:biotin biosynthetic process"/>
    <property type="evidence" value="ECO:0007669"/>
    <property type="project" value="UniProtKB-UniRule"/>
</dbReference>
<keyword evidence="4" id="KW-1185">Reference proteome</keyword>
<comment type="subcellular location">
    <subcellularLocation>
        <location evidence="1">Cytoplasm</location>
    </subcellularLocation>
</comment>
<dbReference type="AlphaFoldDB" id="D0LA16"/>
<comment type="cofactor">
    <cofactor evidence="1">
        <name>Mg(2+)</name>
        <dbReference type="ChEBI" id="CHEBI:18420"/>
    </cofactor>
</comment>
<keyword evidence="1 3" id="KW-0436">Ligase</keyword>
<dbReference type="HOGENOM" id="CLU_072551_1_0_11"/>
<keyword evidence="1" id="KW-0479">Metal-binding</keyword>
<dbReference type="PANTHER" id="PTHR43210">
    <property type="entry name" value="DETHIOBIOTIN SYNTHETASE"/>
    <property type="match status" value="1"/>
</dbReference>
<comment type="subunit">
    <text evidence="1">Homodimer.</text>
</comment>
<sequence length="272" mass="27719">MSGAILAVTGTSTDVGKTIVTAALAAAAQARGATVGVCKPAQTGVEPGEPGDLDTIAGLAGPVTTTECARYPDPLAPETAARLRGLPPVRRPDIRCAVEELATTHDLTLVEGAGGVLVRLAESLTLLDVAADLAARVVVVVPPGLGALNHAELTVDAIRARGLEPAGLVIGTWPERPDLAMRTNRDDLPRLTGVPVVGVIDAGAGALDRAAFRAAAPGWIDTDWLDAEIRRPPGLHRPAPGNPATAPQISPTAPRSRSAATAFTSTHEGVLS</sequence>
<feature type="active site" evidence="1">
    <location>
        <position position="39"/>
    </location>
</feature>
<dbReference type="UniPathway" id="UPA00078">
    <property type="reaction ID" value="UER00161"/>
</dbReference>
<dbReference type="PANTHER" id="PTHR43210:SF5">
    <property type="entry name" value="DETHIOBIOTIN SYNTHETASE"/>
    <property type="match status" value="1"/>
</dbReference>
<gene>
    <name evidence="1" type="primary">bioD</name>
    <name evidence="3" type="ordered locus">Gbro_2973</name>
</gene>
<feature type="binding site" evidence="1">
    <location>
        <position position="54"/>
    </location>
    <ligand>
        <name>Mg(2+)</name>
        <dbReference type="ChEBI" id="CHEBI:18420"/>
    </ligand>
</feature>
<evidence type="ECO:0000313" key="4">
    <source>
        <dbReference type="Proteomes" id="UP000001219"/>
    </source>
</evidence>
<evidence type="ECO:0000313" key="3">
    <source>
        <dbReference type="EMBL" id="ACY22181.1"/>
    </source>
</evidence>
<protein>
    <recommendedName>
        <fullName evidence="1">ATP-dependent dethiobiotin synthetase BioD</fullName>
        <ecNumber evidence="1">6.3.3.3</ecNumber>
    </recommendedName>
    <alternativeName>
        <fullName evidence="1">DTB synthetase</fullName>
        <shortName evidence="1">DTBS</shortName>
    </alternativeName>
    <alternativeName>
        <fullName evidence="1">Dethiobiotin synthase</fullName>
    </alternativeName>
</protein>
<evidence type="ECO:0000256" key="1">
    <source>
        <dbReference type="HAMAP-Rule" id="MF_00336"/>
    </source>
</evidence>
<reference evidence="3 4" key="2">
    <citation type="journal article" date="2010" name="Stand. Genomic Sci.">
        <title>Complete genome sequence of Gordonia bronchialis type strain (3410).</title>
        <authorList>
            <person name="Ivanova N."/>
            <person name="Sikorski J."/>
            <person name="Jando M."/>
            <person name="Lapidus A."/>
            <person name="Nolan M."/>
            <person name="Lucas S."/>
            <person name="Del Rio T.G."/>
            <person name="Tice H."/>
            <person name="Copeland A."/>
            <person name="Cheng J.F."/>
            <person name="Chen F."/>
            <person name="Bruce D."/>
            <person name="Goodwin L."/>
            <person name="Pitluck S."/>
            <person name="Mavromatis K."/>
            <person name="Ovchinnikova G."/>
            <person name="Pati A."/>
            <person name="Chen A."/>
            <person name="Palaniappan K."/>
            <person name="Land M."/>
            <person name="Hauser L."/>
            <person name="Chang Y.J."/>
            <person name="Jeffries C.D."/>
            <person name="Chain P."/>
            <person name="Saunders E."/>
            <person name="Han C."/>
            <person name="Detter J.C."/>
            <person name="Brettin T."/>
            <person name="Rohde M."/>
            <person name="Goker M."/>
            <person name="Bristow J."/>
            <person name="Eisen J.A."/>
            <person name="Markowitz V."/>
            <person name="Hugenholtz P."/>
            <person name="Klenk H.P."/>
            <person name="Kyrpides N.C."/>
        </authorList>
    </citation>
    <scope>NUCLEOTIDE SEQUENCE [LARGE SCALE GENOMIC DNA]</scope>
    <source>
        <strain evidence="4">ATCC 25592 / DSM 43247 / BCRC 13721 / JCM 3198 / KCTC 3076 / NBRC 16047 / NCTC 10667</strain>
    </source>
</reference>
<comment type="similarity">
    <text evidence="1">Belongs to the dethiobiotin synthetase family.</text>
</comment>
<keyword evidence="1" id="KW-0067">ATP-binding</keyword>
<feature type="binding site" evidence="1">
    <location>
        <position position="111"/>
    </location>
    <ligand>
        <name>Mg(2+)</name>
        <dbReference type="ChEBI" id="CHEBI:18420"/>
    </ligand>
</feature>
<feature type="binding site" evidence="1">
    <location>
        <position position="43"/>
    </location>
    <ligand>
        <name>substrate</name>
    </ligand>
</feature>
<dbReference type="GO" id="GO:0000287">
    <property type="term" value="F:magnesium ion binding"/>
    <property type="evidence" value="ECO:0007669"/>
    <property type="project" value="UniProtKB-UniRule"/>
</dbReference>
<dbReference type="GO" id="GO:0005524">
    <property type="term" value="F:ATP binding"/>
    <property type="evidence" value="ECO:0007669"/>
    <property type="project" value="UniProtKB-UniRule"/>
</dbReference>
<comment type="catalytic activity">
    <reaction evidence="1">
        <text>(7R,8S)-7,8-diammoniononanoate + CO2 + ATP = (4R,5S)-dethiobiotin + ADP + phosphate + 3 H(+)</text>
        <dbReference type="Rhea" id="RHEA:15805"/>
        <dbReference type="ChEBI" id="CHEBI:15378"/>
        <dbReference type="ChEBI" id="CHEBI:16526"/>
        <dbReference type="ChEBI" id="CHEBI:30616"/>
        <dbReference type="ChEBI" id="CHEBI:43474"/>
        <dbReference type="ChEBI" id="CHEBI:149469"/>
        <dbReference type="ChEBI" id="CHEBI:149473"/>
        <dbReference type="ChEBI" id="CHEBI:456216"/>
        <dbReference type="EC" id="6.3.3.3"/>
    </reaction>
</comment>
<dbReference type="KEGG" id="gbr:Gbro_2973"/>